<feature type="region of interest" description="Disordered" evidence="1">
    <location>
        <begin position="1448"/>
        <end position="1514"/>
    </location>
</feature>
<dbReference type="InterPro" id="IPR000219">
    <property type="entry name" value="DH_dom"/>
</dbReference>
<dbReference type="SUPFAM" id="SSF48065">
    <property type="entry name" value="DBL homology domain (DH-domain)"/>
    <property type="match status" value="1"/>
</dbReference>
<evidence type="ECO:0000256" key="1">
    <source>
        <dbReference type="SAM" id="MobiDB-lite"/>
    </source>
</evidence>
<feature type="compositionally biased region" description="Polar residues" evidence="1">
    <location>
        <begin position="1195"/>
        <end position="1204"/>
    </location>
</feature>
<feature type="region of interest" description="Disordered" evidence="1">
    <location>
        <begin position="692"/>
        <end position="739"/>
    </location>
</feature>
<feature type="compositionally biased region" description="Pro residues" evidence="1">
    <location>
        <begin position="1497"/>
        <end position="1507"/>
    </location>
</feature>
<feature type="compositionally biased region" description="Low complexity" evidence="1">
    <location>
        <begin position="204"/>
        <end position="221"/>
    </location>
</feature>
<name>A0A1Y2ITS9_TRAC3</name>
<feature type="region of interest" description="Disordered" evidence="1">
    <location>
        <begin position="477"/>
        <end position="561"/>
    </location>
</feature>
<feature type="compositionally biased region" description="Polar residues" evidence="1">
    <location>
        <begin position="181"/>
        <end position="190"/>
    </location>
</feature>
<evidence type="ECO:0000313" key="4">
    <source>
        <dbReference type="Proteomes" id="UP000193067"/>
    </source>
</evidence>
<feature type="compositionally biased region" description="Basic and acidic residues" evidence="1">
    <location>
        <begin position="702"/>
        <end position="712"/>
    </location>
</feature>
<keyword evidence="4" id="KW-1185">Reference proteome</keyword>
<feature type="compositionally biased region" description="Basic and acidic residues" evidence="1">
    <location>
        <begin position="526"/>
        <end position="542"/>
    </location>
</feature>
<feature type="compositionally biased region" description="Basic and acidic residues" evidence="1">
    <location>
        <begin position="1676"/>
        <end position="1691"/>
    </location>
</feature>
<feature type="compositionally biased region" description="Low complexity" evidence="1">
    <location>
        <begin position="516"/>
        <end position="525"/>
    </location>
</feature>
<organism evidence="3 4">
    <name type="scientific">Trametes coccinea (strain BRFM310)</name>
    <name type="common">Pycnoporus coccineus</name>
    <dbReference type="NCBI Taxonomy" id="1353009"/>
    <lineage>
        <taxon>Eukaryota</taxon>
        <taxon>Fungi</taxon>
        <taxon>Dikarya</taxon>
        <taxon>Basidiomycota</taxon>
        <taxon>Agaricomycotina</taxon>
        <taxon>Agaricomycetes</taxon>
        <taxon>Polyporales</taxon>
        <taxon>Polyporaceae</taxon>
        <taxon>Trametes</taxon>
    </lineage>
</organism>
<feature type="region of interest" description="Disordered" evidence="1">
    <location>
        <begin position="926"/>
        <end position="1002"/>
    </location>
</feature>
<feature type="compositionally biased region" description="Low complexity" evidence="1">
    <location>
        <begin position="933"/>
        <end position="980"/>
    </location>
</feature>
<dbReference type="GO" id="GO:0005829">
    <property type="term" value="C:cytosol"/>
    <property type="evidence" value="ECO:0007669"/>
    <property type="project" value="TreeGrafter"/>
</dbReference>
<feature type="region of interest" description="Disordered" evidence="1">
    <location>
        <begin position="1125"/>
        <end position="1204"/>
    </location>
</feature>
<dbReference type="PANTHER" id="PTHR45834">
    <property type="entry name" value="RHO GUANINE NUCLEOTIDE EXCHANGE FACTOR 9-RELATED"/>
    <property type="match status" value="1"/>
</dbReference>
<feature type="compositionally biased region" description="Pro residues" evidence="1">
    <location>
        <begin position="125"/>
        <end position="143"/>
    </location>
</feature>
<dbReference type="InterPro" id="IPR035899">
    <property type="entry name" value="DBL_dom_sf"/>
</dbReference>
<protein>
    <recommendedName>
        <fullName evidence="2">DH domain-containing protein</fullName>
    </recommendedName>
</protein>
<feature type="compositionally biased region" description="Gly residues" evidence="1">
    <location>
        <begin position="1300"/>
        <end position="1314"/>
    </location>
</feature>
<feature type="compositionally biased region" description="Polar residues" evidence="1">
    <location>
        <begin position="1149"/>
        <end position="1161"/>
    </location>
</feature>
<feature type="compositionally biased region" description="Polar residues" evidence="1">
    <location>
        <begin position="1316"/>
        <end position="1326"/>
    </location>
</feature>
<feature type="domain" description="DH" evidence="2">
    <location>
        <begin position="389"/>
        <end position="867"/>
    </location>
</feature>
<dbReference type="InterPro" id="IPR053086">
    <property type="entry name" value="RhoGEF_domain"/>
</dbReference>
<reference evidence="3 4" key="1">
    <citation type="journal article" date="2015" name="Biotechnol. Biofuels">
        <title>Enhanced degradation of softwood versus hardwood by the white-rot fungus Pycnoporus coccineus.</title>
        <authorList>
            <person name="Couturier M."/>
            <person name="Navarro D."/>
            <person name="Chevret D."/>
            <person name="Henrissat B."/>
            <person name="Piumi F."/>
            <person name="Ruiz-Duenas F.J."/>
            <person name="Martinez A.T."/>
            <person name="Grigoriev I.V."/>
            <person name="Riley R."/>
            <person name="Lipzen A."/>
            <person name="Berrin J.G."/>
            <person name="Master E.R."/>
            <person name="Rosso M.N."/>
        </authorList>
    </citation>
    <scope>NUCLEOTIDE SEQUENCE [LARGE SCALE GENOMIC DNA]</scope>
    <source>
        <strain evidence="3 4">BRFM310</strain>
    </source>
</reference>
<feature type="compositionally biased region" description="Basic and acidic residues" evidence="1">
    <location>
        <begin position="1162"/>
        <end position="1172"/>
    </location>
</feature>
<feature type="compositionally biased region" description="Basic and acidic residues" evidence="1">
    <location>
        <begin position="371"/>
        <end position="383"/>
    </location>
</feature>
<feature type="compositionally biased region" description="Low complexity" evidence="1">
    <location>
        <begin position="894"/>
        <end position="909"/>
    </location>
</feature>
<feature type="region of interest" description="Disordered" evidence="1">
    <location>
        <begin position="1"/>
        <end position="22"/>
    </location>
</feature>
<dbReference type="GO" id="GO:0005085">
    <property type="term" value="F:guanyl-nucleotide exchange factor activity"/>
    <property type="evidence" value="ECO:0007669"/>
    <property type="project" value="InterPro"/>
</dbReference>
<feature type="region of interest" description="Disordered" evidence="1">
    <location>
        <begin position="1300"/>
        <end position="1326"/>
    </location>
</feature>
<dbReference type="Proteomes" id="UP000193067">
    <property type="component" value="Unassembled WGS sequence"/>
</dbReference>
<evidence type="ECO:0000313" key="3">
    <source>
        <dbReference type="EMBL" id="OSD04518.1"/>
    </source>
</evidence>
<feature type="compositionally biased region" description="Low complexity" evidence="1">
    <location>
        <begin position="293"/>
        <end position="319"/>
    </location>
</feature>
<dbReference type="STRING" id="1353009.A0A1Y2ITS9"/>
<sequence>MSASVDVLPHRPSLLDRRASNNYPDLPDSLSVSSLLAHGPNAHSPAAGPSYSRPVARRPSGAFLPFVPLTPIMASPLLTPELAHAPTPAAVLDSTARPPMSGHDPPQPLAQHQHHHQRDYISHHAPPPNPTWTTSPPTPPSKQPSPSTSRGAASSPPQSPLRAARGRTKSNSKPAVAGTLRSRSASTNRSGPRPASLASYTPTPLSRSYSPSSSFASPKPSASSAAAALSARRLSLPSDLSKPLPPRPGSADGALKELPPVPMDQGSARIDAPGEAETLLPSLSRRAAHAHADAAAVTTQADGASAGTGAGETETGTVRGRAKKLFRLDDDEGEPEGDLSDAEERGRDALGGGQKRGGRERTESGQEMAAVEDRARHREQEKERAERVRRYHALMELLTTEVGYLLDLRVLVTVYLDQLLLLSAPPQSAVAPATMAPSVLPTPPLAQPLSLGVPLPSSGRSMSSGLSALFPSSRSSFFHHSPAPSPSPSTTDFLAGGGATVVDADEDSARDRTRQSSGASTSVESTSRERERERERDKENLERVAPPYSVRPGKSTRAPGPVLTEKDVRAVYRNARELLRFHERFVGELRAAVGLVGFGMVRNGGGDEGWLREMRGDGEVVVSDLVEHAVEVVATKFVNEAAAFSIYETFCPGHTSATDLVRRAQERWPAVWEAYEQRCALLMSRSADSAAPPPAAAASSLLHDRARSDDTAHAGSPVSPASDEGAAGDSVPLVGSLPKTRRHSTPALAVAGQHAAYARPVLSGTTDGPGHAGSLPFPSALSPLSAAALPKPAAPAVSAPAKGPRLKFMDYLIKPVQRICKYPLLLDQLRPKRRDDANADARQAAVDAAVRAAGDAMRGVVARVNSASEKEAHNLRSALIASRITFAHPSAPHGQVQQGSSSGSSAAAVAGSGSGAAVTVLSSAPSAYPPSATPSSSSGSSSSHGHTSSAASSSASSCVSTPATTAPSSATASPGPAALLPLPPFPPITTTTTAPPINTHSPRPAGLTAEFVSSLGPCMLAGALDVLQPASANRAKYLGAFLYAGGYCVLVKVVKGGRAYEPKHWFPLGGVEVVDVEEDDPLFPYSFHVAAYGGHLRLAASCPQEKAIWLAAIADALSTKPSWTNEPLSSFQADEKSPLSPVDDAPAQESPSGLPTIQSLSELEKQSDDKDATATTTPTSATTTPTTPAGGKGQLKSSRTMSRLDSFSLRQEPAHAPQLAATFSAALSRRSSTASVKAFFSSPMSFDPARIARPSAQVRAQVEHGLHDIFSEACLAARAQAQMRGEELFVLRPPASGAAAGGAGGGSGAGGGLGKRSTSGLPLPRSNSGISIANAMGFSAAKRRYDSVLVSRRKSSMDGVLPDLSLPVPGEGVHAAGAEMNVSAGTSAGAGISASASASAASGAHEVSSGSGLLAGRAKTLAARRQKSKPASIAPAITTAIAQRRAAAAASRRDGADARGAEPLSLDSPPAVSHCSSVSSHPGLDSLLPSPTEASPLPLPMPIPVPGASPSGTLRQSDILQARPDAKPKRARSMVSNVRSFFQSPAREDGTSSSSTGSDPGARASVGADAPLLGESPPSEYPTGIVQWLRRTSIRRRDSGSSGSRSTDDHHAQQHTSRRPLPTRSSTDGMPERAGSSPGSHRSLHIPASPGRRVAFAGNEGSTPKRRRSLFVPSSRSRDRALDAGAARDEDAGADADDAPSAHANMPSRRSIKNIFHFQRSGSHTPVR</sequence>
<dbReference type="PANTHER" id="PTHR45834:SF3">
    <property type="entry name" value="RHO GUANINE NUCLEOTIDE EXCHANGE FACTOR 3, ISOFORM L"/>
    <property type="match status" value="1"/>
</dbReference>
<dbReference type="Gene3D" id="1.20.900.10">
    <property type="entry name" value="Dbl homology (DH) domain"/>
    <property type="match status" value="3"/>
</dbReference>
<gene>
    <name evidence="3" type="ORF">PYCCODRAFT_1465988</name>
</gene>
<dbReference type="SUPFAM" id="SSF50729">
    <property type="entry name" value="PH domain-like"/>
    <property type="match status" value="1"/>
</dbReference>
<feature type="region of interest" description="Disordered" evidence="1">
    <location>
        <begin position="92"/>
        <end position="221"/>
    </location>
</feature>
<evidence type="ECO:0000259" key="2">
    <source>
        <dbReference type="PROSITE" id="PS50010"/>
    </source>
</evidence>
<proteinExistence type="predicted"/>
<dbReference type="EMBL" id="KZ084096">
    <property type="protein sequence ID" value="OSD04518.1"/>
    <property type="molecule type" value="Genomic_DNA"/>
</dbReference>
<dbReference type="OrthoDB" id="1716625at2759"/>
<dbReference type="Pfam" id="PF00621">
    <property type="entry name" value="RhoGEF"/>
    <property type="match status" value="1"/>
</dbReference>
<feature type="region of interest" description="Disordered" evidence="1">
    <location>
        <begin position="890"/>
        <end position="909"/>
    </location>
</feature>
<feature type="compositionally biased region" description="Acidic residues" evidence="1">
    <location>
        <begin position="329"/>
        <end position="341"/>
    </location>
</feature>
<feature type="region of interest" description="Disordered" evidence="1">
    <location>
        <begin position="236"/>
        <end position="383"/>
    </location>
</feature>
<feature type="compositionally biased region" description="Low complexity" evidence="1">
    <location>
        <begin position="1173"/>
        <end position="1189"/>
    </location>
</feature>
<feature type="compositionally biased region" description="Basic and acidic residues" evidence="1">
    <location>
        <begin position="1451"/>
        <end position="1460"/>
    </location>
</feature>
<feature type="region of interest" description="Disordered" evidence="1">
    <location>
        <begin position="1541"/>
        <end position="1728"/>
    </location>
</feature>
<accession>A0A1Y2ITS9</accession>
<dbReference type="PROSITE" id="PS50010">
    <property type="entry name" value="DH_2"/>
    <property type="match status" value="1"/>
</dbReference>